<sequence>MKRFAFLGFLPVALFALEPVNLIKDGGFEKDSEVWLERSKIINGPGNYDSTIYNYHDPDSAYIGDYCGSIDGRKKPFPNLPEGYGIEGYFYQIIPYPKPLKDLDSLEFFHMALFRDEGVKSSAGNYGVVLYLTRPSGVFIEVWYGWLRPGSTPAPDTPTRKIFSDTIPDEGVWYGSKRNLKADLIGEKGLSEDIELDTFLLYECSWLVFSVWRGQKAFFDGVRLTGYADYDVGVKEILSGDSLREGHPYTPEARIKNFGREPADSFLVIAEIWDTSGLAYADTLPWSLEGDTEDIASFADFTPQSSGSYTLTIRTVMEPDESDEDDALSKFLIYTGIEEPVTPVTHLITLQVRSFTDPLCVSYSIPQGQQGTLSLYDAAGRRIERVNVRGSGSVDFSSTLPSDVYFVRLGSADLTITRKAVLLR</sequence>
<evidence type="ECO:0000313" key="1">
    <source>
        <dbReference type="EMBL" id="TKJ37649.1"/>
    </source>
</evidence>
<dbReference type="Gene3D" id="2.60.40.10">
    <property type="entry name" value="Immunoglobulins"/>
    <property type="match status" value="1"/>
</dbReference>
<dbReference type="InterPro" id="IPR013783">
    <property type="entry name" value="Ig-like_fold"/>
</dbReference>
<proteinExistence type="predicted"/>
<accession>A0A532URS4</accession>
<comment type="caution">
    <text evidence="1">The sequence shown here is derived from an EMBL/GenBank/DDBJ whole genome shotgun (WGS) entry which is preliminary data.</text>
</comment>
<dbReference type="AlphaFoldDB" id="A0A532URS4"/>
<protein>
    <recommendedName>
        <fullName evidence="3">Secretion system C-terminal sorting domain-containing protein</fullName>
    </recommendedName>
</protein>
<dbReference type="EMBL" id="NJBO01000031">
    <property type="protein sequence ID" value="TKJ37649.1"/>
    <property type="molecule type" value="Genomic_DNA"/>
</dbReference>
<dbReference type="Proteomes" id="UP000317778">
    <property type="component" value="Unassembled WGS sequence"/>
</dbReference>
<evidence type="ECO:0008006" key="3">
    <source>
        <dbReference type="Google" id="ProtNLM"/>
    </source>
</evidence>
<dbReference type="NCBIfam" id="TIGR04183">
    <property type="entry name" value="Por_Secre_tail"/>
    <property type="match status" value="1"/>
</dbReference>
<gene>
    <name evidence="1" type="ORF">CEE36_11025</name>
</gene>
<reference evidence="1 2" key="1">
    <citation type="submission" date="2017-06" db="EMBL/GenBank/DDBJ databases">
        <title>Novel microbial phyla capable of carbon fixation and sulfur reduction in deep-sea sediments.</title>
        <authorList>
            <person name="Huang J."/>
            <person name="Baker B."/>
            <person name="Wang Y."/>
        </authorList>
    </citation>
    <scope>NUCLEOTIDE SEQUENCE [LARGE SCALE GENOMIC DNA]</scope>
    <source>
        <strain evidence="1">B3_TA06</strain>
    </source>
</reference>
<name>A0A532URS4_UNCT6</name>
<organism evidence="1 2">
    <name type="scientific">candidate division TA06 bacterium B3_TA06</name>
    <dbReference type="NCBI Taxonomy" id="2012487"/>
    <lineage>
        <taxon>Bacteria</taxon>
        <taxon>Bacteria division TA06</taxon>
    </lineage>
</organism>
<dbReference type="InterPro" id="IPR026444">
    <property type="entry name" value="Secre_tail"/>
</dbReference>
<evidence type="ECO:0000313" key="2">
    <source>
        <dbReference type="Proteomes" id="UP000317778"/>
    </source>
</evidence>